<dbReference type="InterPro" id="IPR013783">
    <property type="entry name" value="Ig-like_fold"/>
</dbReference>
<reference evidence="3 4" key="1">
    <citation type="submission" date="2020-08" db="EMBL/GenBank/DDBJ databases">
        <title>Acidobacteriota in marine sediments use diverse sulfur dissimilation pathways.</title>
        <authorList>
            <person name="Wasmund K."/>
        </authorList>
    </citation>
    <scope>NUCLEOTIDE SEQUENCE [LARGE SCALE GENOMIC DNA]</scope>
    <source>
        <strain evidence="3">MAG AM4</strain>
    </source>
</reference>
<feature type="compositionally biased region" description="Polar residues" evidence="1">
    <location>
        <begin position="184"/>
        <end position="195"/>
    </location>
</feature>
<organism evidence="3 4">
    <name type="scientific">Candidatus Polarisedimenticola svalbardensis</name>
    <dbReference type="NCBI Taxonomy" id="2886004"/>
    <lineage>
        <taxon>Bacteria</taxon>
        <taxon>Pseudomonadati</taxon>
        <taxon>Acidobacteriota</taxon>
        <taxon>Candidatus Polarisedimenticolia</taxon>
        <taxon>Candidatus Polarisedimenticolales</taxon>
        <taxon>Candidatus Polarisedimenticolaceae</taxon>
        <taxon>Candidatus Polarisedimenticola</taxon>
    </lineage>
</organism>
<proteinExistence type="predicted"/>
<dbReference type="InterPro" id="IPR008964">
    <property type="entry name" value="Invasin/intimin_cell_adhesion"/>
</dbReference>
<gene>
    <name evidence="3" type="ORF">IFK94_09700</name>
</gene>
<evidence type="ECO:0000313" key="3">
    <source>
        <dbReference type="EMBL" id="MBD3868386.1"/>
    </source>
</evidence>
<evidence type="ECO:0000256" key="1">
    <source>
        <dbReference type="SAM" id="MobiDB-lite"/>
    </source>
</evidence>
<evidence type="ECO:0008006" key="5">
    <source>
        <dbReference type="Google" id="ProtNLM"/>
    </source>
</evidence>
<comment type="caution">
    <text evidence="3">The sequence shown here is derived from an EMBL/GenBank/DDBJ whole genome shotgun (WGS) entry which is preliminary data.</text>
</comment>
<protein>
    <recommendedName>
        <fullName evidence="5">PKD/Chitinase domain-containing protein</fullName>
    </recommendedName>
</protein>
<feature type="signal peptide" evidence="2">
    <location>
        <begin position="1"/>
        <end position="24"/>
    </location>
</feature>
<dbReference type="SUPFAM" id="SSF49373">
    <property type="entry name" value="Invasin/intimin cell-adhesion fragments"/>
    <property type="match status" value="1"/>
</dbReference>
<dbReference type="AlphaFoldDB" id="A0A8J7C2S2"/>
<feature type="chain" id="PRO_5035183556" description="PKD/Chitinase domain-containing protein" evidence="2">
    <location>
        <begin position="25"/>
        <end position="384"/>
    </location>
</feature>
<evidence type="ECO:0000256" key="2">
    <source>
        <dbReference type="SAM" id="SignalP"/>
    </source>
</evidence>
<evidence type="ECO:0000313" key="4">
    <source>
        <dbReference type="Proteomes" id="UP000648239"/>
    </source>
</evidence>
<accession>A0A8J7C2S2</accession>
<sequence>MKNRLNMLPILGVLALALAVGLLASCGGSNNSVSDNVLGANEEDGFTLVADPAEIIIDTTDPAAMVDPGSGLVFVEIGLTANALDEVEVPQANLEVVFATDSGTVLSDGNPVLTDAEGNAMDTLTVFEDAPAQVEVTASDGTRIESILLDVTLILPNRPPVADAGADVSGECGSAEGTPVTLDGSGSTDPDSTEGTNDDIVTFEWFEYFGAPEQVSLGEGMMLDVSLLLGTHVITLQVTDSEGETATDEVTVEIVDTTPPTLSFVLDPDLLWPPNHTLHEVYADVQASDTCGDVTIALVSVTSSQPDNGLGDGDTVDDIQGVDAGTADFWFMLRAERQGPYPVEHPDMYPGRTYSVVYSAMDGSGNMAEAGGIVRVPHDMGHDE</sequence>
<dbReference type="Gene3D" id="2.60.40.10">
    <property type="entry name" value="Immunoglobulins"/>
    <property type="match status" value="2"/>
</dbReference>
<dbReference type="EMBL" id="JACXWD010000030">
    <property type="protein sequence ID" value="MBD3868386.1"/>
    <property type="molecule type" value="Genomic_DNA"/>
</dbReference>
<dbReference type="Proteomes" id="UP000648239">
    <property type="component" value="Unassembled WGS sequence"/>
</dbReference>
<dbReference type="PROSITE" id="PS51257">
    <property type="entry name" value="PROKAR_LIPOPROTEIN"/>
    <property type="match status" value="1"/>
</dbReference>
<feature type="region of interest" description="Disordered" evidence="1">
    <location>
        <begin position="163"/>
        <end position="196"/>
    </location>
</feature>
<keyword evidence="2" id="KW-0732">Signal</keyword>
<name>A0A8J7C2S2_9BACT</name>